<dbReference type="VEuPathDB" id="FungiDB:BTJ68_14610"/>
<name>A0A3M7C3A5_HORWE</name>
<sequence length="74" mass="8360">MNSLRVARSALRARPTAFRAPLQQRGYADVASDKIRLSLALPHQAIYKSQDVYVPPQPFFRIHANQIPRTSTQA</sequence>
<reference evidence="1 2" key="1">
    <citation type="journal article" date="2018" name="BMC Genomics">
        <title>Genomic evidence for intraspecific hybridization in a clonal and extremely halotolerant yeast.</title>
        <authorList>
            <person name="Gostincar C."/>
            <person name="Stajich J.E."/>
            <person name="Zupancic J."/>
            <person name="Zalar P."/>
            <person name="Gunde-Cimerman N."/>
        </authorList>
    </citation>
    <scope>NUCLEOTIDE SEQUENCE [LARGE SCALE GENOMIC DNA]</scope>
    <source>
        <strain evidence="1 2">EXF-151</strain>
    </source>
</reference>
<dbReference type="OrthoDB" id="270171at2759"/>
<dbReference type="EMBL" id="QWIN01000830">
    <property type="protein sequence ID" value="RMY46509.1"/>
    <property type="molecule type" value="Genomic_DNA"/>
</dbReference>
<comment type="caution">
    <text evidence="1">The sequence shown here is derived from an EMBL/GenBank/DDBJ whole genome shotgun (WGS) entry which is preliminary data.</text>
</comment>
<evidence type="ECO:0000313" key="1">
    <source>
        <dbReference type="EMBL" id="RMY46509.1"/>
    </source>
</evidence>
<dbReference type="AlphaFoldDB" id="A0A3M7C3A5"/>
<accession>A0A3M7C3A5</accession>
<protein>
    <submittedName>
        <fullName evidence="1">Uncharacterized protein</fullName>
    </submittedName>
</protein>
<dbReference type="Proteomes" id="UP000270230">
    <property type="component" value="Unassembled WGS sequence"/>
</dbReference>
<gene>
    <name evidence="1" type="ORF">D0865_09235</name>
</gene>
<evidence type="ECO:0000313" key="2">
    <source>
        <dbReference type="Proteomes" id="UP000270230"/>
    </source>
</evidence>
<proteinExistence type="predicted"/>
<organism evidence="1 2">
    <name type="scientific">Hortaea werneckii</name>
    <name type="common">Black yeast</name>
    <name type="synonym">Cladosporium werneckii</name>
    <dbReference type="NCBI Taxonomy" id="91943"/>
    <lineage>
        <taxon>Eukaryota</taxon>
        <taxon>Fungi</taxon>
        <taxon>Dikarya</taxon>
        <taxon>Ascomycota</taxon>
        <taxon>Pezizomycotina</taxon>
        <taxon>Dothideomycetes</taxon>
        <taxon>Dothideomycetidae</taxon>
        <taxon>Mycosphaerellales</taxon>
        <taxon>Teratosphaeriaceae</taxon>
        <taxon>Hortaea</taxon>
    </lineage>
</organism>